<dbReference type="EMBL" id="MFLD01000024">
    <property type="protein sequence ID" value="OGG59577.1"/>
    <property type="molecule type" value="Genomic_DNA"/>
</dbReference>
<dbReference type="NCBIfam" id="TIGR01484">
    <property type="entry name" value="HAD-SF-IIB"/>
    <property type="match status" value="1"/>
</dbReference>
<dbReference type="Gene3D" id="3.30.1240.20">
    <property type="match status" value="1"/>
</dbReference>
<dbReference type="Gene3D" id="3.40.50.1000">
    <property type="entry name" value="HAD superfamily/HAD-like"/>
    <property type="match status" value="1"/>
</dbReference>
<gene>
    <name evidence="1" type="ORF">A3C86_03880</name>
</gene>
<evidence type="ECO:0000313" key="1">
    <source>
        <dbReference type="EMBL" id="OGG59577.1"/>
    </source>
</evidence>
<dbReference type="Pfam" id="PF08282">
    <property type="entry name" value="Hydrolase_3"/>
    <property type="match status" value="1"/>
</dbReference>
<proteinExistence type="predicted"/>
<reference evidence="1 2" key="1">
    <citation type="journal article" date="2016" name="Nat. Commun.">
        <title>Thousands of microbial genomes shed light on interconnected biogeochemical processes in an aquifer system.</title>
        <authorList>
            <person name="Anantharaman K."/>
            <person name="Brown C.T."/>
            <person name="Hug L.A."/>
            <person name="Sharon I."/>
            <person name="Castelle C.J."/>
            <person name="Probst A.J."/>
            <person name="Thomas B.C."/>
            <person name="Singh A."/>
            <person name="Wilkins M.J."/>
            <person name="Karaoz U."/>
            <person name="Brodie E.L."/>
            <person name="Williams K.H."/>
            <person name="Hubbard S.S."/>
            <person name="Banfield J.F."/>
        </authorList>
    </citation>
    <scope>NUCLEOTIDE SEQUENCE [LARGE SCALE GENOMIC DNA]</scope>
</reference>
<dbReference type="Proteomes" id="UP000178042">
    <property type="component" value="Unassembled WGS sequence"/>
</dbReference>
<evidence type="ECO:0008006" key="3">
    <source>
        <dbReference type="Google" id="ProtNLM"/>
    </source>
</evidence>
<dbReference type="GO" id="GO:0016791">
    <property type="term" value="F:phosphatase activity"/>
    <property type="evidence" value="ECO:0007669"/>
    <property type="project" value="UniProtKB-ARBA"/>
</dbReference>
<accession>A0A1F6DE39</accession>
<organism evidence="1 2">
    <name type="scientific">Candidatus Kaiserbacteria bacterium RIFCSPHIGHO2_02_FULL_49_16</name>
    <dbReference type="NCBI Taxonomy" id="1798490"/>
    <lineage>
        <taxon>Bacteria</taxon>
        <taxon>Candidatus Kaiseribacteriota</taxon>
    </lineage>
</organism>
<dbReference type="InterPro" id="IPR023214">
    <property type="entry name" value="HAD_sf"/>
</dbReference>
<sequence length="259" mass="28387">MSPTSGATKCPRAVLFDLDNTIAESFQPPTHDVANGLYELLKRVPVAIMSGASFSRMEKGLLPALPKKADLSRLYLFPDTAAQCYVYENGKWRSIYKFAFTKEEYTNIMQAFKEAIEKTGVLQDAPRWGELFLARDVQVTFAGLGVDAPPDMKAAWDPNRAKRKKLKDSLDPKLSGMIARISGRTAIDITAKEIDKAHGVKWLANRLGVEPRDMLFVGDDLSQGGNDAVVIPTGIQTVEVKGPHEAAAAIDNILASYSN</sequence>
<name>A0A1F6DE39_9BACT</name>
<dbReference type="SUPFAM" id="SSF56784">
    <property type="entry name" value="HAD-like"/>
    <property type="match status" value="1"/>
</dbReference>
<evidence type="ECO:0000313" key="2">
    <source>
        <dbReference type="Proteomes" id="UP000178042"/>
    </source>
</evidence>
<comment type="caution">
    <text evidence="1">The sequence shown here is derived from an EMBL/GenBank/DDBJ whole genome shotgun (WGS) entry which is preliminary data.</text>
</comment>
<dbReference type="InterPro" id="IPR036412">
    <property type="entry name" value="HAD-like_sf"/>
</dbReference>
<dbReference type="AlphaFoldDB" id="A0A1F6DE39"/>
<dbReference type="InterPro" id="IPR006379">
    <property type="entry name" value="HAD-SF_hydro_IIB"/>
</dbReference>
<dbReference type="InterPro" id="IPR043169">
    <property type="entry name" value="PMM_cap"/>
</dbReference>
<protein>
    <recommendedName>
        <fullName evidence="3">Phosphomannomutase</fullName>
    </recommendedName>
</protein>